<dbReference type="PANTHER" id="PTHR30188:SF4">
    <property type="entry name" value="PROTEIN TRIGALACTOSYLDIACYLGLYCEROL 1, CHLOROPLASTIC"/>
    <property type="match status" value="1"/>
</dbReference>
<name>A0A7C1AXC6_9BACT</name>
<evidence type="ECO:0000256" key="7">
    <source>
        <dbReference type="RuleBase" id="RU362044"/>
    </source>
</evidence>
<feature type="transmembrane region" description="Helical" evidence="7">
    <location>
        <begin position="149"/>
        <end position="181"/>
    </location>
</feature>
<accession>A0A7C1AXC6</accession>
<keyword evidence="4 7" id="KW-0812">Transmembrane</keyword>
<dbReference type="Proteomes" id="UP000886355">
    <property type="component" value="Unassembled WGS sequence"/>
</dbReference>
<dbReference type="EMBL" id="DQZW01000033">
    <property type="protein sequence ID" value="HDL89416.1"/>
    <property type="molecule type" value="Genomic_DNA"/>
</dbReference>
<evidence type="ECO:0000256" key="4">
    <source>
        <dbReference type="ARBA" id="ARBA00022692"/>
    </source>
</evidence>
<keyword evidence="6 7" id="KW-0472">Membrane</keyword>
<evidence type="ECO:0000256" key="2">
    <source>
        <dbReference type="ARBA" id="ARBA00007556"/>
    </source>
</evidence>
<comment type="similarity">
    <text evidence="2 7">Belongs to the MlaE permease family.</text>
</comment>
<evidence type="ECO:0000256" key="5">
    <source>
        <dbReference type="ARBA" id="ARBA00022989"/>
    </source>
</evidence>
<dbReference type="Pfam" id="PF02405">
    <property type="entry name" value="MlaE"/>
    <property type="match status" value="1"/>
</dbReference>
<reference evidence="8" key="1">
    <citation type="journal article" date="2020" name="mSystems">
        <title>Genome- and Community-Level Interaction Insights into Carbon Utilization and Element Cycling Functions of Hydrothermarchaeota in Hydrothermal Sediment.</title>
        <authorList>
            <person name="Zhou Z."/>
            <person name="Liu Y."/>
            <person name="Xu W."/>
            <person name="Pan J."/>
            <person name="Luo Z.H."/>
            <person name="Li M."/>
        </authorList>
    </citation>
    <scope>NUCLEOTIDE SEQUENCE [LARGE SCALE GENOMIC DNA]</scope>
    <source>
        <strain evidence="8">HyVt-19</strain>
    </source>
</reference>
<comment type="caution">
    <text evidence="8">The sequence shown here is derived from an EMBL/GenBank/DDBJ whole genome shotgun (WGS) entry which is preliminary data.</text>
</comment>
<organism evidence="8">
    <name type="scientific">Thermodesulforhabdus norvegica</name>
    <dbReference type="NCBI Taxonomy" id="39841"/>
    <lineage>
        <taxon>Bacteria</taxon>
        <taxon>Pseudomonadati</taxon>
        <taxon>Thermodesulfobacteriota</taxon>
        <taxon>Syntrophobacteria</taxon>
        <taxon>Syntrophobacterales</taxon>
        <taxon>Thermodesulforhabdaceae</taxon>
        <taxon>Thermodesulforhabdus</taxon>
    </lineage>
</organism>
<sequence>MTITNVIAHLGSWGLGKIFGLGRMGVFLLQAVSGLWKPPGKFLAIVKHIYFIGHRSLFVICFTGAFSGMVLGLQGYYTLSKFGSEGLLGAAVALSLIRELGPVLSALMVTGRAGSAICAEIGIMRIEEQIDALRCMAIDPHGYLVTPRFIAGFVCFPLLTSIFDVIGILGGYAIGVMLLGANPGAYWDGIYKSVAWEDVSMGYVKSLVFALLTIWICTYKGYYAGVDSGSMGPEDVSKATTEAVVLSSVSILVADYVITSIML</sequence>
<keyword evidence="3" id="KW-0813">Transport</keyword>
<feature type="transmembrane region" description="Helical" evidence="7">
    <location>
        <begin position="243"/>
        <end position="262"/>
    </location>
</feature>
<evidence type="ECO:0000256" key="1">
    <source>
        <dbReference type="ARBA" id="ARBA00004141"/>
    </source>
</evidence>
<gene>
    <name evidence="8" type="ORF">ENG14_00755</name>
</gene>
<evidence type="ECO:0000256" key="3">
    <source>
        <dbReference type="ARBA" id="ARBA00022448"/>
    </source>
</evidence>
<dbReference type="NCBIfam" id="TIGR00056">
    <property type="entry name" value="MlaE family lipid ABC transporter permease subunit"/>
    <property type="match status" value="1"/>
</dbReference>
<protein>
    <submittedName>
        <fullName evidence="8">ABC transporter permease</fullName>
    </submittedName>
</protein>
<feature type="transmembrane region" description="Helical" evidence="7">
    <location>
        <begin position="57"/>
        <end position="77"/>
    </location>
</feature>
<evidence type="ECO:0000256" key="6">
    <source>
        <dbReference type="ARBA" id="ARBA00023136"/>
    </source>
</evidence>
<dbReference type="InterPro" id="IPR003453">
    <property type="entry name" value="ABC_MlaE_roteobac"/>
</dbReference>
<dbReference type="PANTHER" id="PTHR30188">
    <property type="entry name" value="ABC TRANSPORTER PERMEASE PROTEIN-RELATED"/>
    <property type="match status" value="1"/>
</dbReference>
<dbReference type="AlphaFoldDB" id="A0A7C1AXC6"/>
<comment type="subcellular location">
    <subcellularLocation>
        <location evidence="1">Membrane</location>
        <topology evidence="1">Multi-pass membrane protein</topology>
    </subcellularLocation>
</comment>
<feature type="transmembrane region" description="Helical" evidence="7">
    <location>
        <begin position="202"/>
        <end position="223"/>
    </location>
</feature>
<dbReference type="GO" id="GO:0043190">
    <property type="term" value="C:ATP-binding cassette (ABC) transporter complex"/>
    <property type="evidence" value="ECO:0007669"/>
    <property type="project" value="InterPro"/>
</dbReference>
<proteinExistence type="inferred from homology"/>
<evidence type="ECO:0000313" key="8">
    <source>
        <dbReference type="EMBL" id="HDL89416.1"/>
    </source>
</evidence>
<comment type="caution">
    <text evidence="7">Lacks conserved residue(s) required for the propagation of feature annotation.</text>
</comment>
<dbReference type="InterPro" id="IPR030802">
    <property type="entry name" value="Permease_MalE"/>
</dbReference>
<dbReference type="GO" id="GO:0005548">
    <property type="term" value="F:phospholipid transporter activity"/>
    <property type="evidence" value="ECO:0007669"/>
    <property type="project" value="TreeGrafter"/>
</dbReference>
<keyword evidence="5 7" id="KW-1133">Transmembrane helix</keyword>